<evidence type="ECO:0000256" key="1">
    <source>
        <dbReference type="SAM" id="MobiDB-lite"/>
    </source>
</evidence>
<feature type="compositionally biased region" description="Polar residues" evidence="1">
    <location>
        <begin position="1"/>
        <end position="10"/>
    </location>
</feature>
<sequence>MLKVSSSTALQFLPPPPTPSPPNQQNEQDEQEDDSNRTLNKLSFSNPNSSAPSAAIGRVLPVGDDNIPQEQDNNSWSSTTSTPDDSSFPVHVGELAPVWAVGLAIVVGVVCGGLSLALIGAYLCYRRQRSRMRTAEINTIKAPTLHAFNPQT</sequence>
<keyword evidence="2" id="KW-0472">Membrane</keyword>
<evidence type="ECO:0000256" key="2">
    <source>
        <dbReference type="SAM" id="Phobius"/>
    </source>
</evidence>
<evidence type="ECO:0000313" key="3">
    <source>
        <dbReference type="Proteomes" id="UP000887574"/>
    </source>
</evidence>
<dbReference type="WBParaSite" id="jg23849">
    <property type="protein sequence ID" value="jg23849"/>
    <property type="gene ID" value="jg23849"/>
</dbReference>
<feature type="region of interest" description="Disordered" evidence="1">
    <location>
        <begin position="1"/>
        <end position="86"/>
    </location>
</feature>
<keyword evidence="2" id="KW-0812">Transmembrane</keyword>
<keyword evidence="3" id="KW-1185">Reference proteome</keyword>
<evidence type="ECO:0000313" key="4">
    <source>
        <dbReference type="WBParaSite" id="jg23849"/>
    </source>
</evidence>
<name>A0A915DW88_9BILA</name>
<accession>A0A915DW88</accession>
<reference evidence="4" key="1">
    <citation type="submission" date="2022-11" db="UniProtKB">
        <authorList>
            <consortium name="WormBaseParasite"/>
        </authorList>
    </citation>
    <scope>IDENTIFICATION</scope>
</reference>
<dbReference type="Proteomes" id="UP000887574">
    <property type="component" value="Unplaced"/>
</dbReference>
<proteinExistence type="predicted"/>
<feature type="compositionally biased region" description="Low complexity" evidence="1">
    <location>
        <begin position="45"/>
        <end position="55"/>
    </location>
</feature>
<protein>
    <submittedName>
        <fullName evidence="4">Uncharacterized protein</fullName>
    </submittedName>
</protein>
<keyword evidence="2" id="KW-1133">Transmembrane helix</keyword>
<feature type="compositionally biased region" description="Pro residues" evidence="1">
    <location>
        <begin position="13"/>
        <end position="22"/>
    </location>
</feature>
<feature type="compositionally biased region" description="Low complexity" evidence="1">
    <location>
        <begin position="72"/>
        <end position="86"/>
    </location>
</feature>
<organism evidence="3 4">
    <name type="scientific">Ditylenchus dipsaci</name>
    <dbReference type="NCBI Taxonomy" id="166011"/>
    <lineage>
        <taxon>Eukaryota</taxon>
        <taxon>Metazoa</taxon>
        <taxon>Ecdysozoa</taxon>
        <taxon>Nematoda</taxon>
        <taxon>Chromadorea</taxon>
        <taxon>Rhabditida</taxon>
        <taxon>Tylenchina</taxon>
        <taxon>Tylenchomorpha</taxon>
        <taxon>Sphaerularioidea</taxon>
        <taxon>Anguinidae</taxon>
        <taxon>Anguininae</taxon>
        <taxon>Ditylenchus</taxon>
    </lineage>
</organism>
<feature type="transmembrane region" description="Helical" evidence="2">
    <location>
        <begin position="98"/>
        <end position="125"/>
    </location>
</feature>
<dbReference type="AlphaFoldDB" id="A0A915DW88"/>